<dbReference type="Gene3D" id="3.30.230.70">
    <property type="entry name" value="GHMP Kinase, N-terminal domain"/>
    <property type="match status" value="2"/>
</dbReference>
<dbReference type="PROSITE" id="PS50084">
    <property type="entry name" value="KH_TYPE_1"/>
    <property type="match status" value="1"/>
</dbReference>
<keyword evidence="3" id="KW-0963">Cytoplasm</keyword>
<dbReference type="Pfam" id="PF03725">
    <property type="entry name" value="RNase_PH_C"/>
    <property type="match status" value="1"/>
</dbReference>
<accession>A0A1G2K618</accession>
<evidence type="ECO:0000313" key="14">
    <source>
        <dbReference type="Proteomes" id="UP000177152"/>
    </source>
</evidence>
<dbReference type="Gene3D" id="2.40.50.140">
    <property type="entry name" value="Nucleic acid-binding proteins"/>
    <property type="match status" value="1"/>
</dbReference>
<comment type="caution">
    <text evidence="13">The sequence shown here is derived from an EMBL/GenBank/DDBJ whole genome shotgun (WGS) entry which is preliminary data.</text>
</comment>
<sequence length="711" mass="78482">HGKVLVRYGDTLVLATVVMNKKPREGGTYFPLSVDYEERYYAAGKILGSRFMKREARPSEEAVLVGRLIDRSIRPRFNLQIRNDVQVIVTVLSIDEQNDPDVPALLAASLALSLSSIPWAGPIAGVRVGMIDGKVIINPTFEEREKSLLDCIVSGTESRINMIEAGAKEIPEEDFLTALEAAHAEIKRLTEFQKTIIEKHQKTKWELALVETPPDLIAILRKHMAERLEHALYERDKATRQEKVDALKAEWVKYSSEVHPEFQKAMTEYVFEEEVNEIIHKRILDKEERPDGRKSDELRGLYGEVGLLPRTHGSGFFVRGQTQALSVLTLGAPGDAQTIEGMEVRTKKRFIHHYNFPPYSVGETGPLRGPGRREIGHGALAERSLLPIIPSKDEFPYTIRLVSEILSSNGSSSMASVCGSVLALMDAGVPIKKPAAGVAMGLMLDETGQTDRYKVLTDIQGPEDHHGDMDFKAAGTRDGVTGVQMDVKIEGVTIQILRDTLIQAKKARLEILDHMATVLPAPRLELSPLAPRVEIFKINPEKIGALIGPGGKVINDLIARFSVQIDIEDDGTVFVTSEDGASMEGALAEIKAITKEVKPGDLLEGKVSRIFGFGAMVEFAPKQDGMVHISELAPWRVEKVEDIVNIGDRIPVLVKEIDEQGRVNLSLKDVPGRYSEADIERGRQERANRPPSRFGGGFGGGHGGGRGNRRY</sequence>
<dbReference type="Pfam" id="PF03726">
    <property type="entry name" value="PNPase"/>
    <property type="match status" value="1"/>
</dbReference>
<dbReference type="SUPFAM" id="SSF54211">
    <property type="entry name" value="Ribosomal protein S5 domain 2-like"/>
    <property type="match status" value="2"/>
</dbReference>
<dbReference type="NCBIfam" id="NF008805">
    <property type="entry name" value="PRK11824.1"/>
    <property type="match status" value="1"/>
</dbReference>
<evidence type="ECO:0000259" key="12">
    <source>
        <dbReference type="PROSITE" id="PS50126"/>
    </source>
</evidence>
<dbReference type="EMBL" id="MHQC01000026">
    <property type="protein sequence ID" value="OGZ94825.1"/>
    <property type="molecule type" value="Genomic_DNA"/>
</dbReference>
<evidence type="ECO:0000256" key="2">
    <source>
        <dbReference type="ARBA" id="ARBA00012416"/>
    </source>
</evidence>
<keyword evidence="5" id="KW-0548">Nucleotidyltransferase</keyword>
<dbReference type="InterPro" id="IPR015847">
    <property type="entry name" value="ExoRNase_PH_dom2"/>
</dbReference>
<dbReference type="SUPFAM" id="SSF54791">
    <property type="entry name" value="Eukaryotic type KH-domain (KH-domain type I)"/>
    <property type="match status" value="1"/>
</dbReference>
<dbReference type="FunFam" id="3.30.1370.10:FF:000001">
    <property type="entry name" value="Polyribonucleotide nucleotidyltransferase"/>
    <property type="match status" value="1"/>
</dbReference>
<dbReference type="EC" id="2.7.7.8" evidence="2 9"/>
<dbReference type="Pfam" id="PF00013">
    <property type="entry name" value="KH_1"/>
    <property type="match status" value="1"/>
</dbReference>
<dbReference type="NCBIfam" id="TIGR03591">
    <property type="entry name" value="polynuc_phos"/>
    <property type="match status" value="1"/>
</dbReference>
<dbReference type="InterPro" id="IPR020568">
    <property type="entry name" value="Ribosomal_Su5_D2-typ_SF"/>
</dbReference>
<evidence type="ECO:0000256" key="11">
    <source>
        <dbReference type="SAM" id="MobiDB-lite"/>
    </source>
</evidence>
<dbReference type="HAMAP" id="MF_01595">
    <property type="entry name" value="PNPase"/>
    <property type="match status" value="1"/>
</dbReference>
<evidence type="ECO:0000256" key="8">
    <source>
        <dbReference type="ARBA" id="ARBA00022884"/>
    </source>
</evidence>
<dbReference type="GO" id="GO:0006402">
    <property type="term" value="P:mRNA catabolic process"/>
    <property type="evidence" value="ECO:0007669"/>
    <property type="project" value="UniProtKB-UniRule"/>
</dbReference>
<dbReference type="SUPFAM" id="SSF50249">
    <property type="entry name" value="Nucleic acid-binding proteins"/>
    <property type="match status" value="1"/>
</dbReference>
<keyword evidence="8 10" id="KW-0694">RNA-binding</keyword>
<dbReference type="InterPro" id="IPR036456">
    <property type="entry name" value="PNPase_PH_RNA-bd_sf"/>
</dbReference>
<gene>
    <name evidence="13" type="ORF">A2633_03785</name>
</gene>
<dbReference type="GO" id="GO:0004654">
    <property type="term" value="F:polyribonucleotide nucleotidyltransferase activity"/>
    <property type="evidence" value="ECO:0007669"/>
    <property type="project" value="UniProtKB-UniRule"/>
</dbReference>
<evidence type="ECO:0000313" key="13">
    <source>
        <dbReference type="EMBL" id="OGZ94825.1"/>
    </source>
</evidence>
<feature type="compositionally biased region" description="Basic and acidic residues" evidence="11">
    <location>
        <begin position="675"/>
        <end position="688"/>
    </location>
</feature>
<dbReference type="InterPro" id="IPR027408">
    <property type="entry name" value="PNPase/RNase_PH_dom_sf"/>
</dbReference>
<dbReference type="Pfam" id="PF00575">
    <property type="entry name" value="S1"/>
    <property type="match status" value="1"/>
</dbReference>
<dbReference type="FunFam" id="3.30.230.70:FF:000001">
    <property type="entry name" value="Polyribonucleotide nucleotidyltransferase"/>
    <property type="match status" value="1"/>
</dbReference>
<dbReference type="GO" id="GO:0003723">
    <property type="term" value="F:RNA binding"/>
    <property type="evidence" value="ECO:0007669"/>
    <property type="project" value="UniProtKB-UniRule"/>
</dbReference>
<reference evidence="13 14" key="1">
    <citation type="journal article" date="2016" name="Nat. Commun.">
        <title>Thousands of microbial genomes shed light on interconnected biogeochemical processes in an aquifer system.</title>
        <authorList>
            <person name="Anantharaman K."/>
            <person name="Brown C.T."/>
            <person name="Hug L.A."/>
            <person name="Sharon I."/>
            <person name="Castelle C.J."/>
            <person name="Probst A.J."/>
            <person name="Thomas B.C."/>
            <person name="Singh A."/>
            <person name="Wilkins M.J."/>
            <person name="Karaoz U."/>
            <person name="Brodie E.L."/>
            <person name="Williams K.H."/>
            <person name="Hubbard S.S."/>
            <person name="Banfield J.F."/>
        </authorList>
    </citation>
    <scope>NUCLEOTIDE SEQUENCE [LARGE SCALE GENOMIC DNA]</scope>
</reference>
<dbReference type="InterPro" id="IPR004087">
    <property type="entry name" value="KH_dom"/>
</dbReference>
<dbReference type="InterPro" id="IPR015848">
    <property type="entry name" value="PNPase_PH_RNA-bd_bac/org-type"/>
</dbReference>
<name>A0A1G2K618_9BACT</name>
<evidence type="ECO:0000256" key="7">
    <source>
        <dbReference type="ARBA" id="ARBA00022842"/>
    </source>
</evidence>
<dbReference type="GO" id="GO:0000175">
    <property type="term" value="F:3'-5'-RNA exonuclease activity"/>
    <property type="evidence" value="ECO:0007669"/>
    <property type="project" value="TreeGrafter"/>
</dbReference>
<dbReference type="PANTHER" id="PTHR11252:SF0">
    <property type="entry name" value="POLYRIBONUCLEOTIDE NUCLEOTIDYLTRANSFERASE 1, MITOCHONDRIAL"/>
    <property type="match status" value="1"/>
</dbReference>
<dbReference type="Proteomes" id="UP000177152">
    <property type="component" value="Unassembled WGS sequence"/>
</dbReference>
<keyword evidence="6" id="KW-0479">Metal-binding</keyword>
<evidence type="ECO:0000256" key="1">
    <source>
        <dbReference type="ARBA" id="ARBA00007404"/>
    </source>
</evidence>
<evidence type="ECO:0000256" key="9">
    <source>
        <dbReference type="NCBIfam" id="TIGR03591"/>
    </source>
</evidence>
<dbReference type="PANTHER" id="PTHR11252">
    <property type="entry name" value="POLYRIBONUCLEOTIDE NUCLEOTIDYLTRANSFERASE"/>
    <property type="match status" value="1"/>
</dbReference>
<proteinExistence type="inferred from homology"/>
<comment type="similarity">
    <text evidence="1">Belongs to the polyribonucleotide nucleotidyltransferase family.</text>
</comment>
<evidence type="ECO:0000256" key="5">
    <source>
        <dbReference type="ARBA" id="ARBA00022695"/>
    </source>
</evidence>
<dbReference type="CDD" id="cd11364">
    <property type="entry name" value="RNase_PH_PNPase_2"/>
    <property type="match status" value="1"/>
</dbReference>
<dbReference type="InterPro" id="IPR036345">
    <property type="entry name" value="ExoRNase_PH_dom2_sf"/>
</dbReference>
<dbReference type="InterPro" id="IPR004088">
    <property type="entry name" value="KH_dom_type_1"/>
</dbReference>
<dbReference type="GO" id="GO:0046872">
    <property type="term" value="F:metal ion binding"/>
    <property type="evidence" value="ECO:0007669"/>
    <property type="project" value="UniProtKB-KW"/>
</dbReference>
<dbReference type="InterPro" id="IPR012340">
    <property type="entry name" value="NA-bd_OB-fold"/>
</dbReference>
<dbReference type="GO" id="GO:0005829">
    <property type="term" value="C:cytosol"/>
    <property type="evidence" value="ECO:0007669"/>
    <property type="project" value="TreeGrafter"/>
</dbReference>
<dbReference type="PIRSF" id="PIRSF005499">
    <property type="entry name" value="PNPase"/>
    <property type="match status" value="1"/>
</dbReference>
<dbReference type="SUPFAM" id="SSF46915">
    <property type="entry name" value="Polynucleotide phosphorylase/guanosine pentaphosphate synthase (PNPase/GPSI), domain 3"/>
    <property type="match status" value="1"/>
</dbReference>
<feature type="non-terminal residue" evidence="13">
    <location>
        <position position="1"/>
    </location>
</feature>
<evidence type="ECO:0000256" key="3">
    <source>
        <dbReference type="ARBA" id="ARBA00022490"/>
    </source>
</evidence>
<dbReference type="CDD" id="cd02393">
    <property type="entry name" value="KH-I_PNPase"/>
    <property type="match status" value="1"/>
</dbReference>
<dbReference type="Gene3D" id="3.30.1370.10">
    <property type="entry name" value="K Homology domain, type 1"/>
    <property type="match status" value="1"/>
</dbReference>
<evidence type="ECO:0000256" key="10">
    <source>
        <dbReference type="PROSITE-ProRule" id="PRU00117"/>
    </source>
</evidence>
<dbReference type="Pfam" id="PF01138">
    <property type="entry name" value="RNase_PH"/>
    <property type="match status" value="2"/>
</dbReference>
<dbReference type="InterPro" id="IPR036612">
    <property type="entry name" value="KH_dom_type_1_sf"/>
</dbReference>
<keyword evidence="4 13" id="KW-0808">Transferase</keyword>
<organism evidence="13 14">
    <name type="scientific">Candidatus Sungbacteria bacterium RIFCSPHIGHO2_01_FULL_47_32</name>
    <dbReference type="NCBI Taxonomy" id="1802264"/>
    <lineage>
        <taxon>Bacteria</taxon>
        <taxon>Candidatus Sungiibacteriota</taxon>
    </lineage>
</organism>
<dbReference type="PROSITE" id="PS50126">
    <property type="entry name" value="S1"/>
    <property type="match status" value="1"/>
</dbReference>
<evidence type="ECO:0000256" key="4">
    <source>
        <dbReference type="ARBA" id="ARBA00022679"/>
    </source>
</evidence>
<dbReference type="SMART" id="SM00322">
    <property type="entry name" value="KH"/>
    <property type="match status" value="1"/>
</dbReference>
<dbReference type="FunFam" id="3.30.230.70:FF:000002">
    <property type="entry name" value="Polyribonucleotide nucleotidyltransferase"/>
    <property type="match status" value="1"/>
</dbReference>
<dbReference type="GO" id="GO:0006396">
    <property type="term" value="P:RNA processing"/>
    <property type="evidence" value="ECO:0007669"/>
    <property type="project" value="InterPro"/>
</dbReference>
<dbReference type="InterPro" id="IPR012162">
    <property type="entry name" value="PNPase"/>
</dbReference>
<feature type="compositionally biased region" description="Gly residues" evidence="11">
    <location>
        <begin position="694"/>
        <end position="711"/>
    </location>
</feature>
<dbReference type="SMART" id="SM00316">
    <property type="entry name" value="S1"/>
    <property type="match status" value="1"/>
</dbReference>
<evidence type="ECO:0000256" key="6">
    <source>
        <dbReference type="ARBA" id="ARBA00022723"/>
    </source>
</evidence>
<dbReference type="InterPro" id="IPR003029">
    <property type="entry name" value="S1_domain"/>
</dbReference>
<dbReference type="InterPro" id="IPR001247">
    <property type="entry name" value="ExoRNase_PH_dom1"/>
</dbReference>
<feature type="domain" description="S1 motif" evidence="12">
    <location>
        <begin position="600"/>
        <end position="668"/>
    </location>
</feature>
<dbReference type="SUPFAM" id="SSF55666">
    <property type="entry name" value="Ribonuclease PH domain 2-like"/>
    <property type="match status" value="2"/>
</dbReference>
<keyword evidence="7" id="KW-0460">Magnesium</keyword>
<dbReference type="AlphaFoldDB" id="A0A1G2K618"/>
<feature type="region of interest" description="Disordered" evidence="11">
    <location>
        <begin position="675"/>
        <end position="711"/>
    </location>
</feature>
<protein>
    <recommendedName>
        <fullName evidence="2 9">Polyribonucleotide nucleotidyltransferase</fullName>
        <ecNumber evidence="2 9">2.7.7.8</ecNumber>
    </recommendedName>
</protein>